<dbReference type="NCBIfam" id="NF038353">
    <property type="entry name" value="FxLYD_dom"/>
    <property type="match status" value="1"/>
</dbReference>
<keyword evidence="2" id="KW-0812">Transmembrane</keyword>
<dbReference type="InterPro" id="IPR047676">
    <property type="entry name" value="FxLYD_dom"/>
</dbReference>
<comment type="caution">
    <text evidence="3">The sequence shown here is derived from an EMBL/GenBank/DDBJ whole genome shotgun (WGS) entry which is preliminary data.</text>
</comment>
<protein>
    <submittedName>
        <fullName evidence="3">FxLYD domain-containing protein</fullName>
    </submittedName>
</protein>
<keyword evidence="2" id="KW-0472">Membrane</keyword>
<gene>
    <name evidence="3" type="ORF">VXJ25_07705</name>
</gene>
<evidence type="ECO:0000313" key="4">
    <source>
        <dbReference type="Proteomes" id="UP001332931"/>
    </source>
</evidence>
<keyword evidence="2" id="KW-1133">Transmembrane helix</keyword>
<dbReference type="Proteomes" id="UP001332931">
    <property type="component" value="Unassembled WGS sequence"/>
</dbReference>
<feature type="transmembrane region" description="Helical" evidence="2">
    <location>
        <begin position="39"/>
        <end position="58"/>
    </location>
</feature>
<reference evidence="3 4" key="1">
    <citation type="submission" date="2024-01" db="EMBL/GenBank/DDBJ databases">
        <title>Description of Olsenella sp. nov., isolated from pig feces.</title>
        <authorList>
            <person name="Chang Y.-H."/>
        </authorList>
    </citation>
    <scope>NUCLEOTIDE SEQUENCE [LARGE SCALE GENOMIC DNA]</scope>
    <source>
        <strain evidence="3 4">YH-ols2223</strain>
    </source>
</reference>
<keyword evidence="4" id="KW-1185">Reference proteome</keyword>
<feature type="region of interest" description="Disordered" evidence="1">
    <location>
        <begin position="10"/>
        <end position="34"/>
    </location>
</feature>
<name>A0ABU7RB76_9ACTN</name>
<evidence type="ECO:0000313" key="3">
    <source>
        <dbReference type="EMBL" id="MEE6147862.1"/>
    </source>
</evidence>
<proteinExistence type="predicted"/>
<dbReference type="EMBL" id="JAZGJQ010000009">
    <property type="protein sequence ID" value="MEE6147862.1"/>
    <property type="molecule type" value="Genomic_DNA"/>
</dbReference>
<sequence>MDKDVMLSVSPMAGATAEVTQGARSGRHERSRRRRRGPLALATVLVAAAIVAIASLAGCSKEEEKPFDPANYEDADYAAVARSPEDYKDKMLHFEGKVVQVVENGDHETVLRVATSVDGYQDVYYVTFDPAVIQGNHVVEGQYVGVYGRCTGQVSYQSALGGQVSIPGVKADSIDESVKSPQQTQVEAMQSLFSDVTWEKVDVSGYGNYEYEATVSNTTENDYSNVSLVLGVYDAGGTRIGETYASTNSWGAGESVKFDAYLDSNISEAADSVKVEVQGFNIGSDYYSPNAQ</sequence>
<accession>A0ABU7RB76</accession>
<organism evidence="3 4">
    <name type="scientific">Olsenella absiana</name>
    <dbReference type="NCBI Taxonomy" id="3115222"/>
    <lineage>
        <taxon>Bacteria</taxon>
        <taxon>Bacillati</taxon>
        <taxon>Actinomycetota</taxon>
        <taxon>Coriobacteriia</taxon>
        <taxon>Coriobacteriales</taxon>
        <taxon>Atopobiaceae</taxon>
        <taxon>Olsenella</taxon>
    </lineage>
</organism>
<evidence type="ECO:0000256" key="2">
    <source>
        <dbReference type="SAM" id="Phobius"/>
    </source>
</evidence>
<feature type="compositionally biased region" description="Basic residues" evidence="1">
    <location>
        <begin position="25"/>
        <end position="34"/>
    </location>
</feature>
<evidence type="ECO:0000256" key="1">
    <source>
        <dbReference type="SAM" id="MobiDB-lite"/>
    </source>
</evidence>